<dbReference type="InterPro" id="IPR001841">
    <property type="entry name" value="Znf_RING"/>
</dbReference>
<feature type="compositionally biased region" description="Low complexity" evidence="17">
    <location>
        <begin position="1"/>
        <end position="13"/>
    </location>
</feature>
<keyword evidence="10" id="KW-0677">Repeat</keyword>
<feature type="region of interest" description="Disordered" evidence="17">
    <location>
        <begin position="1"/>
        <end position="70"/>
    </location>
</feature>
<dbReference type="Gene3D" id="3.30.40.10">
    <property type="entry name" value="Zinc/RING finger domain, C3HC4 (zinc finger)"/>
    <property type="match status" value="1"/>
</dbReference>
<dbReference type="InterPro" id="IPR054476">
    <property type="entry name" value="Ltn1_N"/>
</dbReference>
<feature type="compositionally biased region" description="Basic residues" evidence="17">
    <location>
        <begin position="14"/>
        <end position="23"/>
    </location>
</feature>
<dbReference type="PROSITE" id="PS50089">
    <property type="entry name" value="ZF_RING_2"/>
    <property type="match status" value="1"/>
</dbReference>
<dbReference type="InterPro" id="IPR016024">
    <property type="entry name" value="ARM-type_fold"/>
</dbReference>
<proteinExistence type="inferred from homology"/>
<evidence type="ECO:0000313" key="20">
    <source>
        <dbReference type="Proteomes" id="UP001201163"/>
    </source>
</evidence>
<dbReference type="CDD" id="cd16491">
    <property type="entry name" value="RING-CH-C4HC3_LTN1"/>
    <property type="match status" value="1"/>
</dbReference>
<dbReference type="InterPro" id="IPR054477">
    <property type="entry name" value="LTN1_E3_ligase_6th"/>
</dbReference>
<keyword evidence="11 15" id="KW-0863">Zinc-finger</keyword>
<evidence type="ECO:0000256" key="11">
    <source>
        <dbReference type="ARBA" id="ARBA00022771"/>
    </source>
</evidence>
<dbReference type="InterPro" id="IPR013083">
    <property type="entry name" value="Znf_RING/FYVE/PHD"/>
</dbReference>
<evidence type="ECO:0000259" key="18">
    <source>
        <dbReference type="PROSITE" id="PS50089"/>
    </source>
</evidence>
<evidence type="ECO:0000256" key="9">
    <source>
        <dbReference type="ARBA" id="ARBA00022723"/>
    </source>
</evidence>
<dbReference type="PANTHER" id="PTHR12389">
    <property type="entry name" value="ZINC FINGER PROTEIN 294"/>
    <property type="match status" value="1"/>
</dbReference>
<evidence type="ECO:0000256" key="7">
    <source>
        <dbReference type="ARBA" id="ARBA00022490"/>
    </source>
</evidence>
<comment type="subunit">
    <text evidence="16">Component of the ribosome quality control complex (RQC).</text>
</comment>
<evidence type="ECO:0000313" key="19">
    <source>
        <dbReference type="EMBL" id="KAH8992660.1"/>
    </source>
</evidence>
<keyword evidence="8 16" id="KW-0808">Transferase</keyword>
<protein>
    <recommendedName>
        <fullName evidence="6 16">E3 ubiquitin-protein ligase listerin</fullName>
        <ecNumber evidence="5 16">2.3.2.27</ecNumber>
    </recommendedName>
    <alternativeName>
        <fullName evidence="16">RING-type E3 ubiquitin transferase listerin</fullName>
    </alternativeName>
</protein>
<comment type="function">
    <text evidence="14">E3 ubiquitin-protein ligase component of the ribosome quality control complex (RQC), a ribosome-associated complex that mediates ubiquitination and extraction of incompletely synthesized nascent chains for proteasomal degradation. Mediates ubiquitination of proteins derived from mRNAs lacking stop codons (non-stop proteins) and other translation arrest products induced by poly-lysine sequences and tandem rare codons. Ubiquitination leads to CDC48 recruitment for extraction and degradation of the incomplete translation product. May indirectly play a role in chromatin function and transcription.</text>
</comment>
<dbReference type="SUPFAM" id="SSF57850">
    <property type="entry name" value="RING/U-box"/>
    <property type="match status" value="1"/>
</dbReference>
<comment type="catalytic activity">
    <reaction evidence="1 16">
        <text>S-ubiquitinyl-[E2 ubiquitin-conjugating enzyme]-L-cysteine + [acceptor protein]-L-lysine = [E2 ubiquitin-conjugating enzyme]-L-cysteine + N(6)-ubiquitinyl-[acceptor protein]-L-lysine.</text>
        <dbReference type="EC" id="2.3.2.27"/>
    </reaction>
</comment>
<evidence type="ECO:0000256" key="1">
    <source>
        <dbReference type="ARBA" id="ARBA00000900"/>
    </source>
</evidence>
<dbReference type="Proteomes" id="UP001201163">
    <property type="component" value="Unassembled WGS sequence"/>
</dbReference>
<feature type="compositionally biased region" description="Basic and acidic residues" evidence="17">
    <location>
        <begin position="45"/>
        <end position="55"/>
    </location>
</feature>
<evidence type="ECO:0000256" key="8">
    <source>
        <dbReference type="ARBA" id="ARBA00022679"/>
    </source>
</evidence>
<dbReference type="GO" id="GO:0043023">
    <property type="term" value="F:ribosomal large subunit binding"/>
    <property type="evidence" value="ECO:0007669"/>
    <property type="project" value="TreeGrafter"/>
</dbReference>
<dbReference type="InterPro" id="IPR039804">
    <property type="entry name" value="RING-CH-C4HC3_LTN1"/>
</dbReference>
<evidence type="ECO:0000256" key="10">
    <source>
        <dbReference type="ARBA" id="ARBA00022737"/>
    </source>
</evidence>
<evidence type="ECO:0000256" key="17">
    <source>
        <dbReference type="SAM" id="MobiDB-lite"/>
    </source>
</evidence>
<dbReference type="GO" id="GO:1990112">
    <property type="term" value="C:RQC complex"/>
    <property type="evidence" value="ECO:0007669"/>
    <property type="project" value="UniProtKB-UniRule"/>
</dbReference>
<evidence type="ECO:0000256" key="6">
    <source>
        <dbReference type="ARBA" id="ARBA00017157"/>
    </source>
</evidence>
<organism evidence="19 20">
    <name type="scientific">Lactarius akahatsu</name>
    <dbReference type="NCBI Taxonomy" id="416441"/>
    <lineage>
        <taxon>Eukaryota</taxon>
        <taxon>Fungi</taxon>
        <taxon>Dikarya</taxon>
        <taxon>Basidiomycota</taxon>
        <taxon>Agaricomycotina</taxon>
        <taxon>Agaricomycetes</taxon>
        <taxon>Russulales</taxon>
        <taxon>Russulaceae</taxon>
        <taxon>Lactarius</taxon>
    </lineage>
</organism>
<accession>A0AAD4QED6</accession>
<sequence length="1795" mass="197847">MVKGSSKSSASSATRKKHARKAAGGKDGPPADVSNLPKDKKPKGKDRGKNKEPPRKKAYVPPAKPQPVQQDPIDALGLAQRLPPDLLVVLRGLSKKDTVTKTKALEELRVGWIDRVRLLSDNDDQDADAYARLDALSLSLPIWVHHAPALFLHPSRRLRVLALTVHAEILRAEPLRTQILFHLREVASAEQVECILGSWCMAARDAERQVALVAQRSWDTHILLPVVPAPPSPVPTDEPNGSADRLVLDDTQMAALLAFAQRALLDPLALHAYLNPVQVPVDIVVPRIVRGRPVPPPVAAQMRKAEDENGASARARGGESEEESEADRKARLRIGALGALQWVLDACAQRRKLPENLLEILSDTRLWSSLCHEQTCPFAEGESFGYGQPGVRSYAWALLLALLENWPDETAGLVPLLSVAVLRTSFAEPSVQVRGAMWRPWLKFLKEFPRAWEIDAAFEIPKATESDSDEEDHDSDTEDNLKQLPAAPVVQSGRSPGFVDFLQFLELGCGGLPLQGYPAVLAFLHSIPSSILLHSDSDTPASPFFSSFWAAIDGRALSALDRAAKSAAFLRALLECTAFVARRVRGSRDGTGNSMYDDDAAEALVRTQYARVLEESTSRRLRVEEGVAGELIAKSMVTLNEIDPGLFDAAWDTSLPGTKALLASTDAQHVHLLFSFLKAFRTVFTNNSHPLSVADSLFQWVVEGILTQSRNALRSPSQDEGAQRTLGVLLGMIDTFGDSLLVGFEHAEALDEMILEHSSKILSISPKLLTTYLSRRDDQAVTLKLWRSLLESLPTQPVYAVLPPLLDATEQGALPGHLKPAQQEFDRSISAIFADAMASVNADALPLLLRVVRCSGYFVAEKSFDGLFQQVIVTFGEVLSRILQGDDDEDPVKLAVLIDVIAACLESRPERALHEDLALSLLPDVFALAFLLSKALPAAVFPVAQKTWASWLERAPVGLQKQLGAAISVRLQDAIVHTSILVSPLDILRAATDGGVDRLLGGLDELLPTKRSLNDMLCNLRLDPATASLAILDPLIPPQSSFETAEGPDCESDQQGLGAYARGVTALLYTYADNRGLARANLWALRHFLALATYAEELLAVPSLPNPAFSRTAPENVLWDITAKAQQLTAYLLMTAAADDNWRVDAITSLLNGRRANSLDGLASFTVELIEHAQDEDDGLHARIVHAVLRHVLRDATRDEADQWMLLARKLEKTSLALSLAIVTCVTQLGSEPTRLDRYRNELAAGILGIPPSKANTDGLLLLRRLVATAPDPESEVVFLPQPRAVNFVKACQGWVSSDEDIDEDVESEITNVFFHLVPILQNVSGSHWEFIFDVIENNLENTSFEDDTTLTTLWRTIRLIQIIQDQVLYNKALRADWKQRETTVLSLLRDIVASEPRSVPASTPRAVCREAALSIVQNLPSSLMDHTTLPKMSHLLFDPSTSVQKMAYELLREAAHKRTEHLVIEAGVDTESIVRSSLPLELISLLQQTLDIVDIEEDPSQRTFGALLGWMITLDLYTNASMKVKSGYSEHLQEVELVTNHLIPLVFNLLQLYGGVGKAVKLDAWSIDQFYIELYEPGHPLSIRLLAAHVYYRALLTIPSLVRSWLVDCKDKNLSTSVTTYTATHFSPVIIDTELAHLKSPEGLEELNAENLTVKVASAVNEVTASYNVDEHQLELTLKIPSDWPLQRVTVKDSKRIGVTESRWRGWLLGVQQIVWSQNGRIVDAISLFKKNVALHFEGQTECAICYSIISLSDGSLPRKPCKTCKNRFHASCLYKWFNTSHSSSCPLCRSEFM</sequence>
<feature type="region of interest" description="Disordered" evidence="17">
    <location>
        <begin position="295"/>
        <end position="327"/>
    </location>
</feature>
<evidence type="ECO:0000256" key="2">
    <source>
        <dbReference type="ARBA" id="ARBA00004514"/>
    </source>
</evidence>
<dbReference type="GO" id="GO:1990116">
    <property type="term" value="P:ribosome-associated ubiquitin-dependent protein catabolic process"/>
    <property type="evidence" value="ECO:0007669"/>
    <property type="project" value="UniProtKB-UniRule"/>
</dbReference>
<dbReference type="PANTHER" id="PTHR12389:SF0">
    <property type="entry name" value="E3 UBIQUITIN-PROTEIN LIGASE LISTERIN"/>
    <property type="match status" value="1"/>
</dbReference>
<keyword evidence="7" id="KW-0963">Cytoplasm</keyword>
<dbReference type="SMART" id="SM01197">
    <property type="entry name" value="FANCL_C"/>
    <property type="match status" value="1"/>
</dbReference>
<evidence type="ECO:0000256" key="14">
    <source>
        <dbReference type="ARBA" id="ARBA00055150"/>
    </source>
</evidence>
<comment type="caution">
    <text evidence="19">The sequence shown here is derived from an EMBL/GenBank/DDBJ whole genome shotgun (WGS) entry which is preliminary data.</text>
</comment>
<comment type="similarity">
    <text evidence="4 16">Belongs to the LTN1 family.</text>
</comment>
<evidence type="ECO:0000256" key="16">
    <source>
        <dbReference type="RuleBase" id="RU367090"/>
    </source>
</evidence>
<dbReference type="Pfam" id="PF13639">
    <property type="entry name" value="zf-RING_2"/>
    <property type="match status" value="1"/>
</dbReference>
<dbReference type="EMBL" id="JAKELL010000021">
    <property type="protein sequence ID" value="KAH8992660.1"/>
    <property type="molecule type" value="Genomic_DNA"/>
</dbReference>
<dbReference type="InterPro" id="IPR054478">
    <property type="entry name" value="LTN1_UBC"/>
</dbReference>
<gene>
    <name evidence="19" type="ORF">EDB92DRAFT_538772</name>
</gene>
<dbReference type="Pfam" id="PF23009">
    <property type="entry name" value="UBC_like"/>
    <property type="match status" value="1"/>
</dbReference>
<keyword evidence="13 16" id="KW-0862">Zinc</keyword>
<comment type="function">
    <text evidence="16">E3 ubiquitin-protein ligase. Component of the ribosome quality control complex (RQC), a ribosome-associated complex that mediates ubiquitination and extraction of incompletely synthesized nascent chains for proteasomal degradation.</text>
</comment>
<dbReference type="InterPro" id="IPR039795">
    <property type="entry name" value="LTN1/Rkr1"/>
</dbReference>
<comment type="subcellular location">
    <subcellularLocation>
        <location evidence="2">Cytoplasm</location>
        <location evidence="2">Cytosol</location>
    </subcellularLocation>
</comment>
<dbReference type="GO" id="GO:0072344">
    <property type="term" value="P:rescue of stalled ribosome"/>
    <property type="evidence" value="ECO:0007669"/>
    <property type="project" value="UniProtKB-UniRule"/>
</dbReference>
<reference evidence="19" key="1">
    <citation type="submission" date="2022-01" db="EMBL/GenBank/DDBJ databases">
        <title>Comparative genomics reveals a dynamic genome evolution in the ectomycorrhizal milk-cap (Lactarius) mushrooms.</title>
        <authorList>
            <consortium name="DOE Joint Genome Institute"/>
            <person name="Lebreton A."/>
            <person name="Tang N."/>
            <person name="Kuo A."/>
            <person name="LaButti K."/>
            <person name="Drula E."/>
            <person name="Barry K."/>
            <person name="Clum A."/>
            <person name="Lipzen A."/>
            <person name="Mousain D."/>
            <person name="Ng V."/>
            <person name="Wang R."/>
            <person name="Wang X."/>
            <person name="Dai Y."/>
            <person name="Henrissat B."/>
            <person name="Grigoriev I.V."/>
            <person name="Guerin-Laguette A."/>
            <person name="Yu F."/>
            <person name="Martin F.M."/>
        </authorList>
    </citation>
    <scope>NUCLEOTIDE SEQUENCE</scope>
    <source>
        <strain evidence="19">QP</strain>
    </source>
</reference>
<evidence type="ECO:0000256" key="15">
    <source>
        <dbReference type="PROSITE-ProRule" id="PRU00175"/>
    </source>
</evidence>
<dbReference type="GO" id="GO:0008270">
    <property type="term" value="F:zinc ion binding"/>
    <property type="evidence" value="ECO:0007669"/>
    <property type="project" value="UniProtKB-KW"/>
</dbReference>
<dbReference type="GO" id="GO:0005829">
    <property type="term" value="C:cytosol"/>
    <property type="evidence" value="ECO:0007669"/>
    <property type="project" value="UniProtKB-SubCell"/>
</dbReference>
<dbReference type="SUPFAM" id="SSF48371">
    <property type="entry name" value="ARM repeat"/>
    <property type="match status" value="1"/>
</dbReference>
<comment type="pathway">
    <text evidence="3 16">Protein modification; protein ubiquitination.</text>
</comment>
<evidence type="ECO:0000256" key="3">
    <source>
        <dbReference type="ARBA" id="ARBA00004906"/>
    </source>
</evidence>
<evidence type="ECO:0000256" key="4">
    <source>
        <dbReference type="ARBA" id="ARBA00007997"/>
    </source>
</evidence>
<keyword evidence="20" id="KW-1185">Reference proteome</keyword>
<evidence type="ECO:0000256" key="12">
    <source>
        <dbReference type="ARBA" id="ARBA00022786"/>
    </source>
</evidence>
<dbReference type="Pfam" id="PF22958">
    <property type="entry name" value="Ltn1_1st"/>
    <property type="match status" value="1"/>
</dbReference>
<dbReference type="Pfam" id="PF22999">
    <property type="entry name" value="LTN1_E3_ligase_6th"/>
    <property type="match status" value="1"/>
</dbReference>
<evidence type="ECO:0000256" key="13">
    <source>
        <dbReference type="ARBA" id="ARBA00022833"/>
    </source>
</evidence>
<keyword evidence="9 16" id="KW-0479">Metal-binding</keyword>
<dbReference type="SMART" id="SM00744">
    <property type="entry name" value="RINGv"/>
    <property type="match status" value="1"/>
</dbReference>
<dbReference type="GO" id="GO:0061630">
    <property type="term" value="F:ubiquitin protein ligase activity"/>
    <property type="evidence" value="ECO:0007669"/>
    <property type="project" value="UniProtKB-UniRule"/>
</dbReference>
<dbReference type="InterPro" id="IPR011016">
    <property type="entry name" value="Znf_RING-CH"/>
</dbReference>
<dbReference type="EC" id="2.3.2.27" evidence="5 16"/>
<feature type="domain" description="RING-type" evidence="18">
    <location>
        <begin position="1744"/>
        <end position="1791"/>
    </location>
</feature>
<keyword evidence="12 16" id="KW-0833">Ubl conjugation pathway</keyword>
<dbReference type="FunFam" id="3.30.40.10:FF:000038">
    <property type="entry name" value="E3 ubiquitin-protein ligase listerin"/>
    <property type="match status" value="1"/>
</dbReference>
<evidence type="ECO:0000256" key="5">
    <source>
        <dbReference type="ARBA" id="ARBA00012483"/>
    </source>
</evidence>
<name>A0AAD4QED6_9AGAM</name>